<reference evidence="2 3" key="1">
    <citation type="submission" date="2024-05" db="EMBL/GenBank/DDBJ databases">
        <title>Genome sequencing and assembly of Indian major carp, Cirrhinus mrigala (Hamilton, 1822).</title>
        <authorList>
            <person name="Mohindra V."/>
            <person name="Chowdhury L.M."/>
            <person name="Lal K."/>
            <person name="Jena J.K."/>
        </authorList>
    </citation>
    <scope>NUCLEOTIDE SEQUENCE [LARGE SCALE GENOMIC DNA]</scope>
    <source>
        <strain evidence="2">CM1030</strain>
        <tissue evidence="2">Blood</tissue>
    </source>
</reference>
<evidence type="ECO:0000313" key="3">
    <source>
        <dbReference type="Proteomes" id="UP001529510"/>
    </source>
</evidence>
<accession>A0ABD0QBM6</accession>
<name>A0ABD0QBM6_CIRMR</name>
<dbReference type="Proteomes" id="UP001529510">
    <property type="component" value="Unassembled WGS sequence"/>
</dbReference>
<feature type="non-terminal residue" evidence="2">
    <location>
        <position position="116"/>
    </location>
</feature>
<sequence>AAADHHAGRGRHQDHVRQSSVSARVQQRRGVRQAPAGVQLQPDDDREDLLRLRHPEDLHDGGGDRPQRRAHGGGLVQRLRPADQNADRLAAHQQLQTDARSRALRPRQEQRPGHHT</sequence>
<dbReference type="EMBL" id="JAMKFB020000010">
    <property type="protein sequence ID" value="KAL0183312.1"/>
    <property type="molecule type" value="Genomic_DNA"/>
</dbReference>
<evidence type="ECO:0000313" key="2">
    <source>
        <dbReference type="EMBL" id="KAL0183312.1"/>
    </source>
</evidence>
<feature type="region of interest" description="Disordered" evidence="1">
    <location>
        <begin position="1"/>
        <end position="116"/>
    </location>
</feature>
<gene>
    <name evidence="2" type="ORF">M9458_022687</name>
</gene>
<feature type="compositionally biased region" description="Basic and acidic residues" evidence="1">
    <location>
        <begin position="106"/>
        <end position="116"/>
    </location>
</feature>
<dbReference type="AlphaFoldDB" id="A0ABD0QBM6"/>
<protein>
    <submittedName>
        <fullName evidence="2">Uncharacterized protein</fullName>
    </submittedName>
</protein>
<feature type="compositionally biased region" description="Basic and acidic residues" evidence="1">
    <location>
        <begin position="48"/>
        <end position="67"/>
    </location>
</feature>
<proteinExistence type="predicted"/>
<comment type="caution">
    <text evidence="2">The sequence shown here is derived from an EMBL/GenBank/DDBJ whole genome shotgun (WGS) entry which is preliminary data.</text>
</comment>
<organism evidence="2 3">
    <name type="scientific">Cirrhinus mrigala</name>
    <name type="common">Mrigala</name>
    <dbReference type="NCBI Taxonomy" id="683832"/>
    <lineage>
        <taxon>Eukaryota</taxon>
        <taxon>Metazoa</taxon>
        <taxon>Chordata</taxon>
        <taxon>Craniata</taxon>
        <taxon>Vertebrata</taxon>
        <taxon>Euteleostomi</taxon>
        <taxon>Actinopterygii</taxon>
        <taxon>Neopterygii</taxon>
        <taxon>Teleostei</taxon>
        <taxon>Ostariophysi</taxon>
        <taxon>Cypriniformes</taxon>
        <taxon>Cyprinidae</taxon>
        <taxon>Labeoninae</taxon>
        <taxon>Labeonini</taxon>
        <taxon>Cirrhinus</taxon>
    </lineage>
</organism>
<feature type="non-terminal residue" evidence="2">
    <location>
        <position position="1"/>
    </location>
</feature>
<evidence type="ECO:0000256" key="1">
    <source>
        <dbReference type="SAM" id="MobiDB-lite"/>
    </source>
</evidence>
<feature type="compositionally biased region" description="Basic and acidic residues" evidence="1">
    <location>
        <begin position="1"/>
        <end position="17"/>
    </location>
</feature>
<keyword evidence="3" id="KW-1185">Reference proteome</keyword>